<dbReference type="InterPro" id="IPR025158">
    <property type="entry name" value="Mg_chelat-rel_C"/>
</dbReference>
<dbReference type="Pfam" id="PF13335">
    <property type="entry name" value="Mg_chelatase_C"/>
    <property type="match status" value="1"/>
</dbReference>
<feature type="domain" description="AAA+ ATPase" evidence="2">
    <location>
        <begin position="218"/>
        <end position="401"/>
    </location>
</feature>
<name>A0A150PWX6_SORCE</name>
<dbReference type="NCBIfam" id="TIGR00368">
    <property type="entry name" value="YifB family Mg chelatase-like AAA ATPase"/>
    <property type="match status" value="1"/>
</dbReference>
<dbReference type="GO" id="GO:0005524">
    <property type="term" value="F:ATP binding"/>
    <property type="evidence" value="ECO:0007669"/>
    <property type="project" value="InterPro"/>
</dbReference>
<keyword evidence="3" id="KW-0378">Hydrolase</keyword>
<comment type="caution">
    <text evidence="3">The sequence shown here is derived from an EMBL/GenBank/DDBJ whole genome shotgun (WGS) entry which is preliminary data.</text>
</comment>
<comment type="similarity">
    <text evidence="1">Belongs to the Mg-chelatase subunits D/I family. ComM subfamily.</text>
</comment>
<dbReference type="SUPFAM" id="SSF52540">
    <property type="entry name" value="P-loop containing nucleoside triphosphate hydrolases"/>
    <property type="match status" value="1"/>
</dbReference>
<dbReference type="PANTHER" id="PTHR32039:SF7">
    <property type="entry name" value="COMPETENCE PROTEIN COMM"/>
    <property type="match status" value="1"/>
</dbReference>
<dbReference type="Proteomes" id="UP000075604">
    <property type="component" value="Unassembled WGS sequence"/>
</dbReference>
<dbReference type="EMBL" id="JELX01000997">
    <property type="protein sequence ID" value="KYF60257.1"/>
    <property type="molecule type" value="Genomic_DNA"/>
</dbReference>
<proteinExistence type="inferred from homology"/>
<dbReference type="InterPro" id="IPR027417">
    <property type="entry name" value="P-loop_NTPase"/>
</dbReference>
<dbReference type="PANTHER" id="PTHR32039">
    <property type="entry name" value="MAGNESIUM-CHELATASE SUBUNIT CHLI"/>
    <property type="match status" value="1"/>
</dbReference>
<dbReference type="SMART" id="SM00382">
    <property type="entry name" value="AAA"/>
    <property type="match status" value="1"/>
</dbReference>
<dbReference type="InterPro" id="IPR020568">
    <property type="entry name" value="Ribosomal_Su5_D2-typ_SF"/>
</dbReference>
<protein>
    <submittedName>
        <fullName evidence="3">ATP-dependent protease</fullName>
    </submittedName>
</protein>
<dbReference type="SUPFAM" id="SSF54211">
    <property type="entry name" value="Ribosomal protein S5 domain 2-like"/>
    <property type="match status" value="1"/>
</dbReference>
<evidence type="ECO:0000313" key="4">
    <source>
        <dbReference type="Proteomes" id="UP000075604"/>
    </source>
</evidence>
<dbReference type="Gene3D" id="3.30.230.10">
    <property type="match status" value="1"/>
</dbReference>
<dbReference type="Gene3D" id="3.40.50.300">
    <property type="entry name" value="P-loop containing nucleotide triphosphate hydrolases"/>
    <property type="match status" value="1"/>
</dbReference>
<dbReference type="Pfam" id="PF01078">
    <property type="entry name" value="Mg_chelatase"/>
    <property type="match status" value="1"/>
</dbReference>
<gene>
    <name evidence="3" type="ORF">BE04_25985</name>
</gene>
<dbReference type="GO" id="GO:0008233">
    <property type="term" value="F:peptidase activity"/>
    <property type="evidence" value="ECO:0007669"/>
    <property type="project" value="UniProtKB-KW"/>
</dbReference>
<dbReference type="InterPro" id="IPR045006">
    <property type="entry name" value="CHLI-like"/>
</dbReference>
<dbReference type="InterPro" id="IPR014721">
    <property type="entry name" value="Ribsml_uS5_D2-typ_fold_subgr"/>
</dbReference>
<dbReference type="Pfam" id="PF13541">
    <property type="entry name" value="ChlI"/>
    <property type="match status" value="1"/>
</dbReference>
<organism evidence="3 4">
    <name type="scientific">Sorangium cellulosum</name>
    <name type="common">Polyangium cellulosum</name>
    <dbReference type="NCBI Taxonomy" id="56"/>
    <lineage>
        <taxon>Bacteria</taxon>
        <taxon>Pseudomonadati</taxon>
        <taxon>Myxococcota</taxon>
        <taxon>Polyangia</taxon>
        <taxon>Polyangiales</taxon>
        <taxon>Polyangiaceae</taxon>
        <taxon>Sorangium</taxon>
    </lineage>
</organism>
<evidence type="ECO:0000259" key="2">
    <source>
        <dbReference type="SMART" id="SM00382"/>
    </source>
</evidence>
<accession>A0A150PWX6</accession>
<dbReference type="GO" id="GO:0006508">
    <property type="term" value="P:proteolysis"/>
    <property type="evidence" value="ECO:0007669"/>
    <property type="project" value="UniProtKB-KW"/>
</dbReference>
<evidence type="ECO:0000256" key="1">
    <source>
        <dbReference type="ARBA" id="ARBA00006354"/>
    </source>
</evidence>
<dbReference type="InterPro" id="IPR000523">
    <property type="entry name" value="Mg_chelatse_chII-like_cat_dom"/>
</dbReference>
<evidence type="ECO:0000313" key="3">
    <source>
        <dbReference type="EMBL" id="KYF60257.1"/>
    </source>
</evidence>
<reference evidence="3 4" key="1">
    <citation type="submission" date="2014-02" db="EMBL/GenBank/DDBJ databases">
        <title>The small core and large imbalanced accessory genome model reveals a collaborative survival strategy of Sorangium cellulosum strains in nature.</title>
        <authorList>
            <person name="Han K."/>
            <person name="Peng R."/>
            <person name="Blom J."/>
            <person name="Li Y.-Z."/>
        </authorList>
    </citation>
    <scope>NUCLEOTIDE SEQUENCE [LARGE SCALE GENOMIC DNA]</scope>
    <source>
        <strain evidence="3 4">So0157-18</strain>
    </source>
</reference>
<keyword evidence="3" id="KW-0645">Protease</keyword>
<dbReference type="InterPro" id="IPR003593">
    <property type="entry name" value="AAA+_ATPase"/>
</dbReference>
<sequence length="521" mass="55058">MKQSKNALRASTFSVSLTGLDAHLVRIETTITQAPASFEITGLSKARQRETRIRVCAALQQLNVDFHQHGVSVRVRPEEVASSGTFDVPMALTILAGLGQITTASLEDVVIVGELSLGGAIRPVRGVLPSLRGAIAHCITRAIVPKANAREAAGVPGIRVLVADQLAELVRHFREDVPLESAGEPPPFPVVPPAAAPDLADLRGMHAARRPLEIAAAGGHHLLLMGPPGAGKTSLARRMPGILPPLSLEQATEVTSVYSVAGLLMPEVGFVGTRPFRAPHHTVSGAGLVGGGEPVRPKEVSLAHNGVLFLDELLEFRSSVLETLRQPLAEGCVTLARGRTRATFPAQTLVVAAINPCPCGFVGDYARRCVCSPERLRAYRARLSDALFDRFDVQVALPPVDVAALQSRSKDEPSCEVQKRVIAARAAQEERARAGATGRSNAQLSLRELDQIATPDAAGARVLADATERLGFSAAGYRRVLRVARTIADLDGSDGIRAPHIAEAVHAVLLPPRGTAATPPG</sequence>
<dbReference type="InterPro" id="IPR004482">
    <property type="entry name" value="Mg_chelat-rel"/>
</dbReference>
<dbReference type="AlphaFoldDB" id="A0A150PWX6"/>